<evidence type="ECO:0008006" key="4">
    <source>
        <dbReference type="Google" id="ProtNLM"/>
    </source>
</evidence>
<keyword evidence="3" id="KW-1185">Reference proteome</keyword>
<feature type="transmembrane region" description="Helical" evidence="1">
    <location>
        <begin position="138"/>
        <end position="160"/>
    </location>
</feature>
<reference evidence="2 3" key="1">
    <citation type="submission" date="2020-08" db="EMBL/GenBank/DDBJ databases">
        <authorList>
            <person name="Liu C."/>
            <person name="Sun Q."/>
        </authorList>
    </citation>
    <scope>NUCLEOTIDE SEQUENCE [LARGE SCALE GENOMIC DNA]</scope>
    <source>
        <strain evidence="2 3">NSJ-22</strain>
    </source>
</reference>
<gene>
    <name evidence="2" type="ORF">H8909_03350</name>
</gene>
<comment type="caution">
    <text evidence="2">The sequence shown here is derived from an EMBL/GenBank/DDBJ whole genome shotgun (WGS) entry which is preliminary data.</text>
</comment>
<feature type="transmembrane region" description="Helical" evidence="1">
    <location>
        <begin position="84"/>
        <end position="104"/>
    </location>
</feature>
<dbReference type="RefSeq" id="WP_187011834.1">
    <property type="nucleotide sequence ID" value="NZ_JACRWG010000007.1"/>
</dbReference>
<feature type="transmembrane region" description="Helical" evidence="1">
    <location>
        <begin position="110"/>
        <end position="131"/>
    </location>
</feature>
<evidence type="ECO:0000256" key="1">
    <source>
        <dbReference type="SAM" id="Phobius"/>
    </source>
</evidence>
<organism evidence="2 3">
    <name type="scientific">Catenibacterium faecis</name>
    <dbReference type="NCBI Taxonomy" id="2764323"/>
    <lineage>
        <taxon>Bacteria</taxon>
        <taxon>Bacillati</taxon>
        <taxon>Bacillota</taxon>
        <taxon>Erysipelotrichia</taxon>
        <taxon>Erysipelotrichales</taxon>
        <taxon>Coprobacillaceae</taxon>
        <taxon>Catenibacterium</taxon>
    </lineage>
</organism>
<evidence type="ECO:0000313" key="2">
    <source>
        <dbReference type="EMBL" id="MBC6009288.1"/>
    </source>
</evidence>
<keyword evidence="1" id="KW-1133">Transmembrane helix</keyword>
<evidence type="ECO:0000313" key="3">
    <source>
        <dbReference type="Proteomes" id="UP000603474"/>
    </source>
</evidence>
<dbReference type="Proteomes" id="UP000603474">
    <property type="component" value="Unassembled WGS sequence"/>
</dbReference>
<dbReference type="EMBL" id="JACRWG010000007">
    <property type="protein sequence ID" value="MBC6009288.1"/>
    <property type="molecule type" value="Genomic_DNA"/>
</dbReference>
<sequence>MKTIKNYVSLFILFLICKEVFHITFIDYADIKYFFPQRPIYIVFSLLVNYFYLKIVFDCIFRYIEIDIFSVIRMGRKKYHTTMFKRIVDTLVVFVLFSILTDFFFYDICILGLIGTVFIEIVVGLCMSLFYKRLGTHTFMITFILIILFKYLITLALGIMS</sequence>
<feature type="transmembrane region" description="Helical" evidence="1">
    <location>
        <begin position="40"/>
        <end position="64"/>
    </location>
</feature>
<proteinExistence type="predicted"/>
<keyword evidence="1" id="KW-0472">Membrane</keyword>
<accession>A0ABR7K992</accession>
<feature type="transmembrane region" description="Helical" evidence="1">
    <location>
        <begin position="7"/>
        <end position="28"/>
    </location>
</feature>
<protein>
    <recommendedName>
        <fullName evidence="4">Tripartite ATP-independent periplasmic transporters, DctQ component</fullName>
    </recommendedName>
</protein>
<keyword evidence="1" id="KW-0812">Transmembrane</keyword>
<name>A0ABR7K992_9FIRM</name>